<proteinExistence type="predicted"/>
<evidence type="ECO:0008006" key="3">
    <source>
        <dbReference type="Google" id="ProtNLM"/>
    </source>
</evidence>
<dbReference type="EMBL" id="JBHSPR010000090">
    <property type="protein sequence ID" value="MFC6023460.1"/>
    <property type="molecule type" value="Genomic_DNA"/>
</dbReference>
<evidence type="ECO:0000313" key="1">
    <source>
        <dbReference type="EMBL" id="MFC6023460.1"/>
    </source>
</evidence>
<protein>
    <recommendedName>
        <fullName evidence="3">SseB protein N-terminal domain-containing protein</fullName>
    </recommendedName>
</protein>
<keyword evidence="2" id="KW-1185">Reference proteome</keyword>
<dbReference type="Proteomes" id="UP001596203">
    <property type="component" value="Unassembled WGS sequence"/>
</dbReference>
<dbReference type="RefSeq" id="WP_377433780.1">
    <property type="nucleotide sequence ID" value="NZ_JBHSPR010000090.1"/>
</dbReference>
<reference evidence="2" key="1">
    <citation type="journal article" date="2019" name="Int. J. Syst. Evol. Microbiol.">
        <title>The Global Catalogue of Microorganisms (GCM) 10K type strain sequencing project: providing services to taxonomists for standard genome sequencing and annotation.</title>
        <authorList>
            <consortium name="The Broad Institute Genomics Platform"/>
            <consortium name="The Broad Institute Genome Sequencing Center for Infectious Disease"/>
            <person name="Wu L."/>
            <person name="Ma J."/>
        </authorList>
    </citation>
    <scope>NUCLEOTIDE SEQUENCE [LARGE SCALE GENOMIC DNA]</scope>
    <source>
        <strain evidence="2">ZS-35-S2</strain>
    </source>
</reference>
<accession>A0ABW1KPA0</accession>
<organism evidence="1 2">
    <name type="scientific">Plantactinospora solaniradicis</name>
    <dbReference type="NCBI Taxonomy" id="1723736"/>
    <lineage>
        <taxon>Bacteria</taxon>
        <taxon>Bacillati</taxon>
        <taxon>Actinomycetota</taxon>
        <taxon>Actinomycetes</taxon>
        <taxon>Micromonosporales</taxon>
        <taxon>Micromonosporaceae</taxon>
        <taxon>Plantactinospora</taxon>
    </lineage>
</organism>
<gene>
    <name evidence="1" type="ORF">ACFP2T_45805</name>
</gene>
<comment type="caution">
    <text evidence="1">The sequence shown here is derived from an EMBL/GenBank/DDBJ whole genome shotgun (WGS) entry which is preliminary data.</text>
</comment>
<evidence type="ECO:0000313" key="2">
    <source>
        <dbReference type="Proteomes" id="UP001596203"/>
    </source>
</evidence>
<sequence length="180" mass="19408">MTVGVPLSRAWLPILQTTMQRSTTSLRPPSSNALAAALDLTALAADVVIELAASKGGRPEQILRSLGQGKTGESLYSSDPASHNPAQSEAVQVVYPDSLDEHDWAMTEAKGWIEVVVRWPGREKAITFYDPTRLAQEVQSAMTMPGYFAERAVAVVPTVTREAIEAAVALMAQRDFADVV</sequence>
<name>A0ABW1KPA0_9ACTN</name>